<dbReference type="RefSeq" id="WP_268185921.1">
    <property type="nucleotide sequence ID" value="NZ_CP113361.1"/>
</dbReference>
<reference evidence="5" key="1">
    <citation type="submission" date="2022-11" db="EMBL/GenBank/DDBJ databases">
        <title>Complete genome sequence of Methanogenium organophilum DSM 3596.</title>
        <authorList>
            <person name="Chen S.-C."/>
            <person name="Lai S.-J."/>
            <person name="You Y.-T."/>
        </authorList>
    </citation>
    <scope>NUCLEOTIDE SEQUENCE</scope>
    <source>
        <strain evidence="5">DSM 3596</strain>
    </source>
</reference>
<keyword evidence="1 3" id="KW-0689">Ribosomal protein</keyword>
<sequence length="63" mass="7384">MEDKNFEITGDYRERDEWKPFTKVIAAPNEKVAEERAFTVIGSKHRLKRNYIKINAITLTDGE</sequence>
<keyword evidence="3" id="KW-0694">RNA-binding</keyword>
<dbReference type="GO" id="GO:0006412">
    <property type="term" value="P:translation"/>
    <property type="evidence" value="ECO:0007669"/>
    <property type="project" value="UniProtKB-UniRule"/>
</dbReference>
<dbReference type="EMBL" id="CP113361">
    <property type="protein sequence ID" value="WAI00716.1"/>
    <property type="molecule type" value="Genomic_DNA"/>
</dbReference>
<organism evidence="5 6">
    <name type="scientific">Methanogenium organophilum</name>
    <dbReference type="NCBI Taxonomy" id="2199"/>
    <lineage>
        <taxon>Archaea</taxon>
        <taxon>Methanobacteriati</taxon>
        <taxon>Methanobacteriota</taxon>
        <taxon>Stenosarchaea group</taxon>
        <taxon>Methanomicrobia</taxon>
        <taxon>Methanomicrobiales</taxon>
        <taxon>Methanomicrobiaceae</taxon>
        <taxon>Methanogenium</taxon>
    </lineage>
</organism>
<name>A0A9X9T7S7_METOG</name>
<dbReference type="GO" id="GO:0003735">
    <property type="term" value="F:structural constituent of ribosome"/>
    <property type="evidence" value="ECO:0007669"/>
    <property type="project" value="InterPro"/>
</dbReference>
<evidence type="ECO:0000256" key="1">
    <source>
        <dbReference type="ARBA" id="ARBA00022980"/>
    </source>
</evidence>
<dbReference type="InterPro" id="IPR028877">
    <property type="entry name" value="Ribosomal_eL20"/>
</dbReference>
<dbReference type="GeneID" id="76835398"/>
<dbReference type="GO" id="GO:0070180">
    <property type="term" value="F:large ribosomal subunit rRNA binding"/>
    <property type="evidence" value="ECO:0007669"/>
    <property type="project" value="UniProtKB-UniRule"/>
</dbReference>
<evidence type="ECO:0000313" key="5">
    <source>
        <dbReference type="EMBL" id="WAI00716.1"/>
    </source>
</evidence>
<gene>
    <name evidence="3 5" type="primary">rpl18a</name>
    <name evidence="3" type="synonym">rpl20e</name>
    <name evidence="3" type="synonym">rplX</name>
    <name evidence="5" type="ORF">OU421_09810</name>
</gene>
<accession>A0A9X9T7S7</accession>
<evidence type="ECO:0000259" key="4">
    <source>
        <dbReference type="Pfam" id="PF01775"/>
    </source>
</evidence>
<evidence type="ECO:0000256" key="2">
    <source>
        <dbReference type="ARBA" id="ARBA00023274"/>
    </source>
</evidence>
<protein>
    <recommendedName>
        <fullName evidence="3">Large ribosomal subunit protein eL20</fullName>
    </recommendedName>
</protein>
<proteinExistence type="inferred from homology"/>
<dbReference type="Pfam" id="PF01775">
    <property type="entry name" value="Ribosomal_L18A"/>
    <property type="match status" value="1"/>
</dbReference>
<dbReference type="KEGG" id="mou:OU421_09810"/>
<keyword evidence="6" id="KW-1185">Reference proteome</keyword>
<dbReference type="NCBIfam" id="NF001981">
    <property type="entry name" value="PRK00773.1-1"/>
    <property type="match status" value="1"/>
</dbReference>
<comment type="subunit">
    <text evidence="3">Part of the 50S ribosomal subunit. Binds 23S rRNA.</text>
</comment>
<dbReference type="GO" id="GO:0005840">
    <property type="term" value="C:ribosome"/>
    <property type="evidence" value="ECO:0007669"/>
    <property type="project" value="UniProtKB-KW"/>
</dbReference>
<keyword evidence="3" id="KW-0699">rRNA-binding</keyword>
<dbReference type="Gene3D" id="3.10.20.10">
    <property type="match status" value="1"/>
</dbReference>
<dbReference type="Proteomes" id="UP001163096">
    <property type="component" value="Chromosome"/>
</dbReference>
<dbReference type="InterPro" id="IPR023573">
    <property type="entry name" value="Ribosomal_eL20_dom"/>
</dbReference>
<comment type="similarity">
    <text evidence="3">Belongs to the eukaryotic ribosomal protein eL20 family.</text>
</comment>
<dbReference type="AlphaFoldDB" id="A0A9X9T7S7"/>
<evidence type="ECO:0000256" key="3">
    <source>
        <dbReference type="HAMAP-Rule" id="MF_00273"/>
    </source>
</evidence>
<dbReference type="SUPFAM" id="SSF160374">
    <property type="entry name" value="RplX-like"/>
    <property type="match status" value="1"/>
</dbReference>
<dbReference type="GO" id="GO:1990904">
    <property type="term" value="C:ribonucleoprotein complex"/>
    <property type="evidence" value="ECO:0007669"/>
    <property type="project" value="UniProtKB-KW"/>
</dbReference>
<keyword evidence="2 3" id="KW-0687">Ribonucleoprotein</keyword>
<dbReference type="HAMAP" id="MF_00273">
    <property type="entry name" value="Ribosomal_eL20"/>
    <property type="match status" value="1"/>
</dbReference>
<feature type="domain" description="Large ribosomal subunit protein eL20" evidence="4">
    <location>
        <begin position="4"/>
        <end position="57"/>
    </location>
</feature>
<evidence type="ECO:0000313" key="6">
    <source>
        <dbReference type="Proteomes" id="UP001163096"/>
    </source>
</evidence>